<dbReference type="OrthoDB" id="184520at2"/>
<dbReference type="InterPro" id="IPR024618">
    <property type="entry name" value="DUF3857"/>
</dbReference>
<keyword evidence="5" id="KW-1185">Reference proteome</keyword>
<dbReference type="Gene3D" id="2.60.40.3140">
    <property type="match status" value="1"/>
</dbReference>
<dbReference type="Pfam" id="PF01841">
    <property type="entry name" value="Transglut_core"/>
    <property type="match status" value="1"/>
</dbReference>
<name>A0A2U8E4C4_9BACT</name>
<evidence type="ECO:0000256" key="1">
    <source>
        <dbReference type="SAM" id="MobiDB-lite"/>
    </source>
</evidence>
<organism evidence="4 5">
    <name type="scientific">Ereboglobus luteus</name>
    <dbReference type="NCBI Taxonomy" id="1796921"/>
    <lineage>
        <taxon>Bacteria</taxon>
        <taxon>Pseudomonadati</taxon>
        <taxon>Verrucomicrobiota</taxon>
        <taxon>Opitutia</taxon>
        <taxon>Opitutales</taxon>
        <taxon>Opitutaceae</taxon>
        <taxon>Ereboglobus</taxon>
    </lineage>
</organism>
<sequence length="657" mass="74865">MLPLSLFATLLRGSMRMFFAAFLFVATIPFLCALDWLPITDEDREAVASMIDPDAGAEILHRVKQIDDSGRRGVTDEYIRIKVYNEKGVRELSKIDVPYDEKTERIRSIEARVIKPDGTIINVDKKDFYDREIIKYGNLRVRVRSFSFPLVEPGMIVEYKWRRRATENIIALKLDFMSEMPTRRVLFRIKPQPLPPGFRTMGFFRHCGEHKLQRGKDGFAFIEMTDLKAAGTEPYMPLAADVHPWMVFYPTYGSPSMHWSFISRGLAAIVEETTKRNNKLVNETAAAITKGLDMPEDRLAAINDYCRIQIKNTDHDTQPGEQESSRRNKGPRKPADVIKAKSGDTLEINILFIALAKAIGQDVKLALSARKTNGAFLKDMPSIRQLPDPLVAAHIMDTWHFYDPAHRDVSTGMLHWVNESQVVMIPRERGFRWQVTPMSPVEKSPVKRTARLRLDAEGGIEGDVSITLSGHPACDARERFRSETQNRVEEIIRESVQARFPNAELSGAAIANLDDATKPFVITYNVRVPAYAERAGQRLFFQPGFFSKGRDARFTAESRAYDIRFNYPSLDEDDVVIALPAGYKIEEGSAPKVVDRTKWGRYSIEIALNRTKNTIIYNRIFEFLPVHMPAAKYSDVKRIFDFVHLQDSHTLTIRAGE</sequence>
<dbReference type="Proteomes" id="UP000244896">
    <property type="component" value="Chromosome"/>
</dbReference>
<feature type="domain" description="Transglutaminase-like" evidence="2">
    <location>
        <begin position="284"/>
        <end position="420"/>
    </location>
</feature>
<evidence type="ECO:0000259" key="2">
    <source>
        <dbReference type="Pfam" id="PF01841"/>
    </source>
</evidence>
<accession>A0A2U8E4C4</accession>
<dbReference type="RefSeq" id="WP_108825602.1">
    <property type="nucleotide sequence ID" value="NZ_CP023004.1"/>
</dbReference>
<feature type="domain" description="DUF3857" evidence="3">
    <location>
        <begin position="77"/>
        <end position="190"/>
    </location>
</feature>
<dbReference type="Gene3D" id="3.10.620.30">
    <property type="match status" value="1"/>
</dbReference>
<dbReference type="Pfam" id="PF12969">
    <property type="entry name" value="DUF3857"/>
    <property type="match status" value="1"/>
</dbReference>
<dbReference type="AlphaFoldDB" id="A0A2U8E4C4"/>
<dbReference type="EMBL" id="CP023004">
    <property type="protein sequence ID" value="AWI09788.1"/>
    <property type="molecule type" value="Genomic_DNA"/>
</dbReference>
<gene>
    <name evidence="4" type="ORF">CKA38_11490</name>
</gene>
<feature type="compositionally biased region" description="Basic and acidic residues" evidence="1">
    <location>
        <begin position="312"/>
        <end position="326"/>
    </location>
</feature>
<dbReference type="KEGG" id="elut:CKA38_11490"/>
<evidence type="ECO:0000313" key="5">
    <source>
        <dbReference type="Proteomes" id="UP000244896"/>
    </source>
</evidence>
<evidence type="ECO:0000259" key="3">
    <source>
        <dbReference type="Pfam" id="PF12969"/>
    </source>
</evidence>
<dbReference type="Gene3D" id="2.60.120.1130">
    <property type="match status" value="1"/>
</dbReference>
<feature type="region of interest" description="Disordered" evidence="1">
    <location>
        <begin position="311"/>
        <end position="336"/>
    </location>
</feature>
<protein>
    <recommendedName>
        <fullName evidence="6">DUF3857 domain-containing protein</fullName>
    </recommendedName>
</protein>
<evidence type="ECO:0008006" key="6">
    <source>
        <dbReference type="Google" id="ProtNLM"/>
    </source>
</evidence>
<evidence type="ECO:0000313" key="4">
    <source>
        <dbReference type="EMBL" id="AWI09788.1"/>
    </source>
</evidence>
<dbReference type="InterPro" id="IPR002931">
    <property type="entry name" value="Transglutaminase-like"/>
</dbReference>
<proteinExistence type="predicted"/>
<reference evidence="4 5" key="1">
    <citation type="journal article" date="2018" name="Syst. Appl. Microbiol.">
        <title>Ereboglobus luteus gen. nov. sp. nov. from cockroach guts, and new insights into the oxygen relationship of the genera Opitutus and Didymococcus (Verrucomicrobia: Opitutaceae).</title>
        <authorList>
            <person name="Tegtmeier D."/>
            <person name="Belitz A."/>
            <person name="Radek R."/>
            <person name="Heimerl T."/>
            <person name="Brune A."/>
        </authorList>
    </citation>
    <scope>NUCLEOTIDE SEQUENCE [LARGE SCALE GENOMIC DNA]</scope>
    <source>
        <strain evidence="4 5">Ho45</strain>
    </source>
</reference>